<gene>
    <name evidence="2" type="ORF">GCM10009019_09210</name>
</gene>
<dbReference type="AlphaFoldDB" id="A0AAV3SZ24"/>
<evidence type="ECO:0000313" key="3">
    <source>
        <dbReference type="Proteomes" id="UP001500194"/>
    </source>
</evidence>
<feature type="compositionally biased region" description="Basic and acidic residues" evidence="1">
    <location>
        <begin position="27"/>
        <end position="42"/>
    </location>
</feature>
<keyword evidence="3" id="KW-1185">Reference proteome</keyword>
<comment type="caution">
    <text evidence="2">The sequence shown here is derived from an EMBL/GenBank/DDBJ whole genome shotgun (WGS) entry which is preliminary data.</text>
</comment>
<accession>A0AAV3SZ24</accession>
<reference evidence="2 3" key="1">
    <citation type="journal article" date="2019" name="Int. J. Syst. Evol. Microbiol.">
        <title>The Global Catalogue of Microorganisms (GCM) 10K type strain sequencing project: providing services to taxonomists for standard genome sequencing and annotation.</title>
        <authorList>
            <consortium name="The Broad Institute Genomics Platform"/>
            <consortium name="The Broad Institute Genome Sequencing Center for Infectious Disease"/>
            <person name="Wu L."/>
            <person name="Ma J."/>
        </authorList>
    </citation>
    <scope>NUCLEOTIDE SEQUENCE [LARGE SCALE GENOMIC DNA]</scope>
    <source>
        <strain evidence="2 3">JCM 16327</strain>
    </source>
</reference>
<feature type="region of interest" description="Disordered" evidence="1">
    <location>
        <begin position="21"/>
        <end position="42"/>
    </location>
</feature>
<protein>
    <submittedName>
        <fullName evidence="2">Uncharacterized protein</fullName>
    </submittedName>
</protein>
<sequence length="42" mass="4621">MDCVALPGGAEVNTDRVDIEEMDDDEREKAAREAGLLRDEDA</sequence>
<dbReference type="EMBL" id="BAAADU010000002">
    <property type="protein sequence ID" value="GAA0648766.1"/>
    <property type="molecule type" value="Genomic_DNA"/>
</dbReference>
<name>A0AAV3SZ24_9EURY</name>
<proteinExistence type="predicted"/>
<dbReference type="Proteomes" id="UP001500194">
    <property type="component" value="Unassembled WGS sequence"/>
</dbReference>
<evidence type="ECO:0000256" key="1">
    <source>
        <dbReference type="SAM" id="MobiDB-lite"/>
    </source>
</evidence>
<organism evidence="2 3">
    <name type="scientific">Salarchaeum japonicum</name>
    <dbReference type="NCBI Taxonomy" id="555573"/>
    <lineage>
        <taxon>Archaea</taxon>
        <taxon>Methanobacteriati</taxon>
        <taxon>Methanobacteriota</taxon>
        <taxon>Stenosarchaea group</taxon>
        <taxon>Halobacteria</taxon>
        <taxon>Halobacteriales</taxon>
        <taxon>Halobacteriaceae</taxon>
    </lineage>
</organism>
<evidence type="ECO:0000313" key="2">
    <source>
        <dbReference type="EMBL" id="GAA0648766.1"/>
    </source>
</evidence>